<dbReference type="Gene3D" id="2.60.40.3140">
    <property type="match status" value="1"/>
</dbReference>
<dbReference type="STRING" id="1888892.BFL28_04235"/>
<evidence type="ECO:0000313" key="7">
    <source>
        <dbReference type="Proteomes" id="UP000094487"/>
    </source>
</evidence>
<proteinExistence type="predicted"/>
<dbReference type="SUPFAM" id="SSF48452">
    <property type="entry name" value="TPR-like"/>
    <property type="match status" value="1"/>
</dbReference>
<dbReference type="InterPro" id="IPR011990">
    <property type="entry name" value="TPR-like_helical_dom_sf"/>
</dbReference>
<evidence type="ECO:0000256" key="2">
    <source>
        <dbReference type="ARBA" id="ARBA00022803"/>
    </source>
</evidence>
<dbReference type="SMART" id="SM00028">
    <property type="entry name" value="TPR"/>
    <property type="match status" value="2"/>
</dbReference>
<dbReference type="InterPro" id="IPR024618">
    <property type="entry name" value="DUF3857"/>
</dbReference>
<feature type="signal peptide" evidence="4">
    <location>
        <begin position="1"/>
        <end position="20"/>
    </location>
</feature>
<feature type="chain" id="PRO_5009131982" description="DUF3857 domain-containing protein" evidence="4">
    <location>
        <begin position="21"/>
        <end position="932"/>
    </location>
</feature>
<gene>
    <name evidence="6" type="ORF">BFL28_04235</name>
</gene>
<keyword evidence="7" id="KW-1185">Reference proteome</keyword>
<feature type="repeat" description="TPR" evidence="3">
    <location>
        <begin position="855"/>
        <end position="888"/>
    </location>
</feature>
<accession>A0A1E3LT22</accession>
<keyword evidence="1" id="KW-0677">Repeat</keyword>
<evidence type="ECO:0000313" key="6">
    <source>
        <dbReference type="EMBL" id="ODP36922.1"/>
    </source>
</evidence>
<evidence type="ECO:0000256" key="3">
    <source>
        <dbReference type="PROSITE-ProRule" id="PRU00339"/>
    </source>
</evidence>
<evidence type="ECO:0000256" key="4">
    <source>
        <dbReference type="SAM" id="SignalP"/>
    </source>
</evidence>
<organism evidence="6 7">
    <name type="scientific">Sphingomonas turrisvirgatae</name>
    <dbReference type="NCBI Taxonomy" id="1888892"/>
    <lineage>
        <taxon>Bacteria</taxon>
        <taxon>Pseudomonadati</taxon>
        <taxon>Pseudomonadota</taxon>
        <taxon>Alphaproteobacteria</taxon>
        <taxon>Sphingomonadales</taxon>
        <taxon>Sphingomonadaceae</taxon>
        <taxon>Sphingomonas</taxon>
    </lineage>
</organism>
<dbReference type="RefSeq" id="WP_069321415.1">
    <property type="nucleotide sequence ID" value="NZ_MDDS01000046.1"/>
</dbReference>
<dbReference type="InterPro" id="IPR019734">
    <property type="entry name" value="TPR_rpt"/>
</dbReference>
<dbReference type="Gene3D" id="3.10.620.30">
    <property type="match status" value="1"/>
</dbReference>
<dbReference type="Pfam" id="PF12969">
    <property type="entry name" value="DUF3857"/>
    <property type="match status" value="1"/>
</dbReference>
<dbReference type="Proteomes" id="UP000094487">
    <property type="component" value="Unassembled WGS sequence"/>
</dbReference>
<dbReference type="AlphaFoldDB" id="A0A1E3LT22"/>
<evidence type="ECO:0000256" key="1">
    <source>
        <dbReference type="ARBA" id="ARBA00022737"/>
    </source>
</evidence>
<dbReference type="PROSITE" id="PS50005">
    <property type="entry name" value="TPR"/>
    <property type="match status" value="1"/>
</dbReference>
<sequence length="932" mass="100037">MNRTTALFSALLCTSAPAWAGDKPLYQPVPDWVAPAAMPDPAKQTDASPATVIYDQQHRISDGQVWAYSEVATRAVSPQSLAGMGTVQLEWQPDAGDLIVHRAEIVRGGERIDLIAKGQTFEVLRREEQLEQLMINGTLTATLTVEGLRVGDILRIAYSTTDRDKTLKGNAQTMIPLMAAPGRAGFARARLSWPAGDKLSWRYHADGTAPKPVRKGGFDEVELSLPLAKPADLPPDAPARFRKLMMIEASSFADWQSVSRTMAPLYQTDMAVGAEVKAEAAKIAAKSADPRMRAALALRLVQDEVRYLYRGLDGGNYTPQAAADTWSRRYGDCKAKTLLLLTLLRELGIAGEAVLVNSTLGDAVPERLPSAAAFDHVVVRATIAGKPVWLDGTGSGTRLGDLDDVPAFRNVLPLRIAGAEVETLATQPPGRPAVETLVEVDQRAGVNLPALVTITFTMRGAMAEMMRTASAQATAEQLTEAAQRMANGVMGNMLLNGRSVSYDADSATGTMTATGVVGSQWRMRDGRYRLMLDKTLGQMEFAPDRARPAWKDIPVVIAPGPFAGTLRQRVRLPGGGTGFEVEGDRSFAAPLAGMQIARSVTVADGVIAIEDRLSTAGREIPPAELAAMRAQVVLAKKRLLEAVAPAKVPPRWKVAMTGGKAAFKPLMEAYARAIALEGDDPNSVNAYLNRASFLGGTYDAKAALVDLDRVIAKEPTAERHFWRARLRNTIGDADGARADAEAGLALQPDAGEGVGLLASLRFDAGEHDVALAMLDERIAAGGKDKADYQEAKALMLGEAKRVAEGSALMDEVVAAKPGSPSVLNGRCWFRGTMNVELEGALKDCTRAIELAENPAAYLDSRAMVYFRMQRMDEALADLDAALETAPELASSLFLRGIIRKRRGDAGAAEDLAAARLISPQIDKRFGRWGIIA</sequence>
<dbReference type="InterPro" id="IPR038765">
    <property type="entry name" value="Papain-like_cys_pep_sf"/>
</dbReference>
<keyword evidence="2 3" id="KW-0802">TPR repeat</keyword>
<dbReference type="InterPro" id="IPR050498">
    <property type="entry name" value="Ycf3"/>
</dbReference>
<protein>
    <recommendedName>
        <fullName evidence="5">DUF3857 domain-containing protein</fullName>
    </recommendedName>
</protein>
<comment type="caution">
    <text evidence="6">The sequence shown here is derived from an EMBL/GenBank/DDBJ whole genome shotgun (WGS) entry which is preliminary data.</text>
</comment>
<dbReference type="Gene3D" id="1.25.40.10">
    <property type="entry name" value="Tetratricopeptide repeat domain"/>
    <property type="match status" value="2"/>
</dbReference>
<feature type="domain" description="DUF3857" evidence="5">
    <location>
        <begin position="62"/>
        <end position="224"/>
    </location>
</feature>
<reference evidence="6 7" key="1">
    <citation type="submission" date="2016-08" db="EMBL/GenBank/DDBJ databases">
        <title>Draft genome of the agarase producing Sphingomonas sp. MCT13.</title>
        <authorList>
            <person name="D'Andrea M.M."/>
            <person name="Rossolini G.M."/>
            <person name="Thaller M.C."/>
        </authorList>
    </citation>
    <scope>NUCLEOTIDE SEQUENCE [LARGE SCALE GENOMIC DNA]</scope>
    <source>
        <strain evidence="6 7">MCT13</strain>
    </source>
</reference>
<dbReference type="PANTHER" id="PTHR44858">
    <property type="entry name" value="TETRATRICOPEPTIDE REPEAT PROTEIN 6"/>
    <property type="match status" value="1"/>
</dbReference>
<dbReference type="OrthoDB" id="98874at2"/>
<dbReference type="SUPFAM" id="SSF54001">
    <property type="entry name" value="Cysteine proteinases"/>
    <property type="match status" value="1"/>
</dbReference>
<keyword evidence="4" id="KW-0732">Signal</keyword>
<evidence type="ECO:0000259" key="5">
    <source>
        <dbReference type="Pfam" id="PF12969"/>
    </source>
</evidence>
<dbReference type="EMBL" id="MDDS01000046">
    <property type="protein sequence ID" value="ODP36922.1"/>
    <property type="molecule type" value="Genomic_DNA"/>
</dbReference>
<name>A0A1E3LT22_9SPHN</name>
<dbReference type="PANTHER" id="PTHR44858:SF1">
    <property type="entry name" value="UDP-N-ACETYLGLUCOSAMINE--PEPTIDE N-ACETYLGLUCOSAMINYLTRANSFERASE SPINDLY-RELATED"/>
    <property type="match status" value="1"/>
</dbReference>